<keyword evidence="2" id="KW-0479">Metal-binding</keyword>
<protein>
    <recommendedName>
        <fullName evidence="9">Zn(2)-C6 fungal-type domain-containing protein</fullName>
    </recommendedName>
</protein>
<keyword evidence="7" id="KW-0539">Nucleus</keyword>
<keyword evidence="4" id="KW-0805">Transcription regulation</keyword>
<dbReference type="KEGG" id="kbi:30207776"/>
<feature type="compositionally biased region" description="Basic and acidic residues" evidence="8">
    <location>
        <begin position="165"/>
        <end position="175"/>
    </location>
</feature>
<feature type="region of interest" description="Disordered" evidence="8">
    <location>
        <begin position="80"/>
        <end position="113"/>
    </location>
</feature>
<dbReference type="GO" id="GO:0008270">
    <property type="term" value="F:zinc ion binding"/>
    <property type="evidence" value="ECO:0007669"/>
    <property type="project" value="InterPro"/>
</dbReference>
<reference evidence="10" key="1">
    <citation type="submission" date="2013-07" db="EMBL/GenBank/DDBJ databases">
        <authorList>
            <consortium name="The Broad Institute Genome Sequencing Platform"/>
            <person name="Cuomo C."/>
            <person name="Litvintseva A."/>
            <person name="Chen Y."/>
            <person name="Heitman J."/>
            <person name="Sun S."/>
            <person name="Springer D."/>
            <person name="Dromer F."/>
            <person name="Young S.K."/>
            <person name="Zeng Q."/>
            <person name="Gargeya S."/>
            <person name="Fitzgerald M."/>
            <person name="Abouelleil A."/>
            <person name="Alvarado L."/>
            <person name="Berlin A.M."/>
            <person name="Chapman S.B."/>
            <person name="Dewar J."/>
            <person name="Goldberg J."/>
            <person name="Griggs A."/>
            <person name="Gujja S."/>
            <person name="Hansen M."/>
            <person name="Howarth C."/>
            <person name="Imamovic A."/>
            <person name="Larimer J."/>
            <person name="McCowan C."/>
            <person name="Murphy C."/>
            <person name="Pearson M."/>
            <person name="Priest M."/>
            <person name="Roberts A."/>
            <person name="Saif S."/>
            <person name="Shea T."/>
            <person name="Sykes S."/>
            <person name="Wortman J."/>
            <person name="Nusbaum C."/>
            <person name="Birren B."/>
        </authorList>
    </citation>
    <scope>NUCLEOTIDE SEQUENCE</scope>
    <source>
        <strain evidence="10">CBS 10118</strain>
    </source>
</reference>
<feature type="compositionally biased region" description="Basic residues" evidence="8">
    <location>
        <begin position="176"/>
        <end position="188"/>
    </location>
</feature>
<dbReference type="GO" id="GO:0006351">
    <property type="term" value="P:DNA-templated transcription"/>
    <property type="evidence" value="ECO:0007669"/>
    <property type="project" value="InterPro"/>
</dbReference>
<dbReference type="InterPro" id="IPR001138">
    <property type="entry name" value="Zn2Cys6_DnaBD"/>
</dbReference>
<dbReference type="SMART" id="SM00066">
    <property type="entry name" value="GAL4"/>
    <property type="match status" value="1"/>
</dbReference>
<evidence type="ECO:0000259" key="9">
    <source>
        <dbReference type="PROSITE" id="PS50048"/>
    </source>
</evidence>
<dbReference type="PANTHER" id="PTHR31313">
    <property type="entry name" value="TY1 ENHANCER ACTIVATOR"/>
    <property type="match status" value="1"/>
</dbReference>
<dbReference type="Pfam" id="PF00172">
    <property type="entry name" value="Zn_clus"/>
    <property type="match status" value="1"/>
</dbReference>
<dbReference type="GeneID" id="30207776"/>
<evidence type="ECO:0000256" key="6">
    <source>
        <dbReference type="ARBA" id="ARBA00023163"/>
    </source>
</evidence>
<dbReference type="GO" id="GO:0000981">
    <property type="term" value="F:DNA-binding transcription factor activity, RNA polymerase II-specific"/>
    <property type="evidence" value="ECO:0007669"/>
    <property type="project" value="InterPro"/>
</dbReference>
<evidence type="ECO:0000256" key="4">
    <source>
        <dbReference type="ARBA" id="ARBA00023015"/>
    </source>
</evidence>
<name>A0AAJ8JZD0_9TREE</name>
<evidence type="ECO:0000256" key="1">
    <source>
        <dbReference type="ARBA" id="ARBA00004123"/>
    </source>
</evidence>
<evidence type="ECO:0000256" key="2">
    <source>
        <dbReference type="ARBA" id="ARBA00022723"/>
    </source>
</evidence>
<dbReference type="PROSITE" id="PS00463">
    <property type="entry name" value="ZN2_CY6_FUNGAL_1"/>
    <property type="match status" value="1"/>
</dbReference>
<comment type="subcellular location">
    <subcellularLocation>
        <location evidence="1">Nucleus</location>
    </subcellularLocation>
</comment>
<feature type="region of interest" description="Disordered" evidence="8">
    <location>
        <begin position="215"/>
        <end position="238"/>
    </location>
</feature>
<dbReference type="AlphaFoldDB" id="A0AAJ8JZD0"/>
<dbReference type="InterPro" id="IPR007219">
    <property type="entry name" value="XnlR_reg_dom"/>
</dbReference>
<evidence type="ECO:0000313" key="11">
    <source>
        <dbReference type="Proteomes" id="UP000092730"/>
    </source>
</evidence>
<dbReference type="RefSeq" id="XP_065725076.1">
    <property type="nucleotide sequence ID" value="XM_065869004.1"/>
</dbReference>
<organism evidence="10 11">
    <name type="scientific">Kwoniella bestiolae CBS 10118</name>
    <dbReference type="NCBI Taxonomy" id="1296100"/>
    <lineage>
        <taxon>Eukaryota</taxon>
        <taxon>Fungi</taxon>
        <taxon>Dikarya</taxon>
        <taxon>Basidiomycota</taxon>
        <taxon>Agaricomycotina</taxon>
        <taxon>Tremellomycetes</taxon>
        <taxon>Tremellales</taxon>
        <taxon>Cryptococcaceae</taxon>
        <taxon>Kwoniella</taxon>
    </lineage>
</organism>
<dbReference type="Pfam" id="PF04082">
    <property type="entry name" value="Fungal_trans"/>
    <property type="match status" value="1"/>
</dbReference>
<keyword evidence="5" id="KW-0238">DNA-binding</keyword>
<dbReference type="InterPro" id="IPR036864">
    <property type="entry name" value="Zn2-C6_fun-type_DNA-bd_sf"/>
</dbReference>
<evidence type="ECO:0000313" key="10">
    <source>
        <dbReference type="EMBL" id="WVW78054.1"/>
    </source>
</evidence>
<proteinExistence type="predicted"/>
<gene>
    <name evidence="10" type="ORF">I302_100005</name>
</gene>
<dbReference type="SUPFAM" id="SSF57701">
    <property type="entry name" value="Zn2/Cys6 DNA-binding domain"/>
    <property type="match status" value="1"/>
</dbReference>
<dbReference type="GO" id="GO:0005634">
    <property type="term" value="C:nucleus"/>
    <property type="evidence" value="ECO:0007669"/>
    <property type="project" value="UniProtKB-SubCell"/>
</dbReference>
<evidence type="ECO:0000256" key="3">
    <source>
        <dbReference type="ARBA" id="ARBA00022833"/>
    </source>
</evidence>
<keyword evidence="6" id="KW-0804">Transcription</keyword>
<accession>A0AAJ8JZD0</accession>
<reference evidence="10" key="2">
    <citation type="submission" date="2024-02" db="EMBL/GenBank/DDBJ databases">
        <title>Comparative genomics of Cryptococcus and Kwoniella reveals pathogenesis evolution and contrasting modes of karyotype evolution via chromosome fusion or intercentromeric recombination.</title>
        <authorList>
            <person name="Coelho M.A."/>
            <person name="David-Palma M."/>
            <person name="Shea T."/>
            <person name="Bowers K."/>
            <person name="McGinley-Smith S."/>
            <person name="Mohammad A.W."/>
            <person name="Gnirke A."/>
            <person name="Yurkov A.M."/>
            <person name="Nowrousian M."/>
            <person name="Sun S."/>
            <person name="Cuomo C.A."/>
            <person name="Heitman J."/>
        </authorList>
    </citation>
    <scope>NUCLEOTIDE SEQUENCE</scope>
    <source>
        <strain evidence="10">CBS 10118</strain>
    </source>
</reference>
<dbReference type="PROSITE" id="PS50048">
    <property type="entry name" value="ZN2_CY6_FUNGAL_2"/>
    <property type="match status" value="1"/>
</dbReference>
<dbReference type="Gene3D" id="4.10.240.10">
    <property type="entry name" value="Zn(2)-C6 fungal-type DNA-binding domain"/>
    <property type="match status" value="1"/>
</dbReference>
<dbReference type="InterPro" id="IPR051615">
    <property type="entry name" value="Transcr_Regulatory_Elem"/>
</dbReference>
<dbReference type="CDD" id="cd00067">
    <property type="entry name" value="GAL4"/>
    <property type="match status" value="1"/>
</dbReference>
<dbReference type="EMBL" id="CP144541">
    <property type="protein sequence ID" value="WVW78054.1"/>
    <property type="molecule type" value="Genomic_DNA"/>
</dbReference>
<dbReference type="GO" id="GO:0003677">
    <property type="term" value="F:DNA binding"/>
    <property type="evidence" value="ECO:0007669"/>
    <property type="project" value="UniProtKB-KW"/>
</dbReference>
<dbReference type="CDD" id="cd12148">
    <property type="entry name" value="fungal_TF_MHR"/>
    <property type="match status" value="1"/>
</dbReference>
<evidence type="ECO:0000256" key="7">
    <source>
        <dbReference type="ARBA" id="ARBA00023242"/>
    </source>
</evidence>
<feature type="domain" description="Zn(2)-C6 fungal-type" evidence="9">
    <location>
        <begin position="21"/>
        <end position="51"/>
    </location>
</feature>
<keyword evidence="11" id="KW-1185">Reference proteome</keyword>
<dbReference type="Proteomes" id="UP000092730">
    <property type="component" value="Chromosome 1"/>
</dbReference>
<dbReference type="SMART" id="SM00906">
    <property type="entry name" value="Fungal_trans"/>
    <property type="match status" value="1"/>
</dbReference>
<evidence type="ECO:0000256" key="8">
    <source>
        <dbReference type="SAM" id="MobiDB-lite"/>
    </source>
</evidence>
<sequence>MSESESANSRTKRKRTNANRACVNCRQRKKRCDGVTPTCGLCSSYREVCQWDHGVDWRKPVSREHIMQLRRHIEELEAQLANNSQSQGRKTDREVRHTRGASVSDVGPSIGVDSAIHGEQEQGHETLHAEEFVQGDQGLERGETSPRSSTPWAGSEDDEDIAPLVDHHDRIEGSVKRKPVASRNRSRRISTSIGTEVSSVMMRDQHGSLHFHGPSSAYRHAPAHAPQQPAMSSSLSPEQWTHIDTPFARYLPETALSREQHDTALNRFFRYFASWGNRVHSLLFRRDMDIAIRLSVGTPVKLSSAAPNYSPMLHNAILSLALAYSDEPHLRAVPTRRVYFQEAMRLQDDECVAPNIATIQALALLSSYQSTLGQFDLGWMYFGRAIRACYSMGLHIDTTLLVERDQLPRDLYIQRNNTFWTIFLQEEMWAIYIGRSPFMIEFSTPLPIADTVMDDIPWANVTANSFGSGNKEGSDGIGEQPSLLAATFSRAVGLMRIAHDITKTVYGIKVKGEVSFPLETIRGYHARLNSWLDDLPPTFQVDAGSSAAALPHVIMLHMAWAWIMILLLQPFCQQTSTKNAPPIDETQGEFTPLSGPAAMLSCHHAASRILDLSVLWEHQHDLRFVPPTMTHIVYLAGTTFLLVAARSGPAHASAHALDQAQKCLSTLHGIGQTWSAAFQKAAVLSDLLDDYGKLTRLTSQSRSQRASRSDISLDTQSQRCDTYPSGMTVTNLSTSTSLMGLDGGLRSGFDQLNPTISDLRFDVRDDIHPQSIGNAQPIPEHDVFGNNCLTDLSLDNTFDTSWSGGEFDEFISSVLSQMGPPPTNDWDLMTLLAQPQQSWQQ</sequence>
<keyword evidence="3" id="KW-0862">Zinc</keyword>
<feature type="region of interest" description="Disordered" evidence="8">
    <location>
        <begin position="136"/>
        <end position="193"/>
    </location>
</feature>
<evidence type="ECO:0000256" key="5">
    <source>
        <dbReference type="ARBA" id="ARBA00023125"/>
    </source>
</evidence>
<dbReference type="PANTHER" id="PTHR31313:SF81">
    <property type="entry name" value="TY1 ENHANCER ACTIVATOR"/>
    <property type="match status" value="1"/>
</dbReference>